<dbReference type="Pfam" id="PF13855">
    <property type="entry name" value="LRR_8"/>
    <property type="match status" value="2"/>
</dbReference>
<dbReference type="EMBL" id="JAATJU010015746">
    <property type="protein sequence ID" value="KAH0517536.1"/>
    <property type="molecule type" value="Genomic_DNA"/>
</dbReference>
<dbReference type="SUPFAM" id="SSF101912">
    <property type="entry name" value="Sema domain"/>
    <property type="match status" value="1"/>
</dbReference>
<dbReference type="InterPro" id="IPR003591">
    <property type="entry name" value="Leu-rich_rpt_typical-subtyp"/>
</dbReference>
<comment type="subcellular location">
    <subcellularLocation>
        <location evidence="1">Cell membrane</location>
        <topology evidence="1">Single-pass type I membrane protein</topology>
    </subcellularLocation>
</comment>
<evidence type="ECO:0000256" key="12">
    <source>
        <dbReference type="ARBA" id="ARBA00022989"/>
    </source>
</evidence>
<feature type="compositionally biased region" description="Low complexity" evidence="19">
    <location>
        <begin position="707"/>
        <end position="718"/>
    </location>
</feature>
<comment type="similarity">
    <text evidence="2">Belongs to the semaphorin family.</text>
</comment>
<comment type="caution">
    <text evidence="18">Lacks conserved residue(s) required for the propagation of feature annotation.</text>
</comment>
<dbReference type="GO" id="GO:0030215">
    <property type="term" value="F:semaphorin receptor binding"/>
    <property type="evidence" value="ECO:0007669"/>
    <property type="project" value="InterPro"/>
</dbReference>
<keyword evidence="5" id="KW-0488">Methylation</keyword>
<dbReference type="InterPro" id="IPR015943">
    <property type="entry name" value="WD40/YVTN_repeat-like_dom_sf"/>
</dbReference>
<evidence type="ECO:0000259" key="21">
    <source>
        <dbReference type="PROSITE" id="PS51004"/>
    </source>
</evidence>
<dbReference type="FunFam" id="3.30.1680.10:FF:000009">
    <property type="entry name" value="Semaphorin 6B isoform 3 variant"/>
    <property type="match status" value="1"/>
</dbReference>
<keyword evidence="10" id="KW-0221">Differentiation</keyword>
<keyword evidence="6" id="KW-0433">Leucine-rich repeat</keyword>
<comment type="function">
    <text evidence="16">Functions as a cell surface repellent for mossy fibers of developing neurons in the hippocampus where it plays a role in axon guidance. May function through the PLXNA4 receptor expressed by mossy cell axons.</text>
</comment>
<keyword evidence="11" id="KW-0524">Neurogenesis</keyword>
<dbReference type="InterPro" id="IPR027231">
    <property type="entry name" value="Semaphorin"/>
</dbReference>
<dbReference type="GO" id="GO:0071526">
    <property type="term" value="P:semaphorin-plexin signaling pathway"/>
    <property type="evidence" value="ECO:0007669"/>
    <property type="project" value="TreeGrafter"/>
</dbReference>
<feature type="compositionally biased region" description="Low complexity" evidence="19">
    <location>
        <begin position="806"/>
        <end position="819"/>
    </location>
</feature>
<accession>A0A8J6L0D2</accession>
<evidence type="ECO:0000256" key="1">
    <source>
        <dbReference type="ARBA" id="ARBA00004251"/>
    </source>
</evidence>
<evidence type="ECO:0000256" key="5">
    <source>
        <dbReference type="ARBA" id="ARBA00022481"/>
    </source>
</evidence>
<feature type="chain" id="PRO_5035287779" description="Semaphorin-6B" evidence="20">
    <location>
        <begin position="27"/>
        <end position="1193"/>
    </location>
</feature>
<dbReference type="CDD" id="cd11267">
    <property type="entry name" value="Sema_6B"/>
    <property type="match status" value="1"/>
</dbReference>
<dbReference type="SUPFAM" id="SSF52058">
    <property type="entry name" value="L domain-like"/>
    <property type="match status" value="1"/>
</dbReference>
<keyword evidence="4" id="KW-1003">Cell membrane</keyword>
<evidence type="ECO:0000256" key="11">
    <source>
        <dbReference type="ARBA" id="ARBA00022902"/>
    </source>
</evidence>
<dbReference type="PANTHER" id="PTHR11036:SF10">
    <property type="entry name" value="SEMAPHORIN-6B"/>
    <property type="match status" value="1"/>
</dbReference>
<proteinExistence type="inferred from homology"/>
<evidence type="ECO:0000256" key="3">
    <source>
        <dbReference type="ARBA" id="ARBA00022473"/>
    </source>
</evidence>
<organism evidence="22 23">
    <name type="scientific">Microtus ochrogaster</name>
    <name type="common">Prairie vole</name>
    <dbReference type="NCBI Taxonomy" id="79684"/>
    <lineage>
        <taxon>Eukaryota</taxon>
        <taxon>Metazoa</taxon>
        <taxon>Chordata</taxon>
        <taxon>Craniata</taxon>
        <taxon>Vertebrata</taxon>
        <taxon>Euteleostomi</taxon>
        <taxon>Mammalia</taxon>
        <taxon>Eutheria</taxon>
        <taxon>Euarchontoglires</taxon>
        <taxon>Glires</taxon>
        <taxon>Rodentia</taxon>
        <taxon>Myomorpha</taxon>
        <taxon>Muroidea</taxon>
        <taxon>Cricetidae</taxon>
        <taxon>Arvicolinae</taxon>
        <taxon>Microtus</taxon>
    </lineage>
</organism>
<evidence type="ECO:0000256" key="9">
    <source>
        <dbReference type="ARBA" id="ARBA00022737"/>
    </source>
</evidence>
<keyword evidence="14" id="KW-1015">Disulfide bond</keyword>
<feature type="region of interest" description="Disordered" evidence="19">
    <location>
        <begin position="759"/>
        <end position="867"/>
    </location>
</feature>
<evidence type="ECO:0000256" key="10">
    <source>
        <dbReference type="ARBA" id="ARBA00022782"/>
    </source>
</evidence>
<feature type="region of interest" description="Disordered" evidence="19">
    <location>
        <begin position="695"/>
        <end position="732"/>
    </location>
</feature>
<dbReference type="Proteomes" id="UP000710432">
    <property type="component" value="Unassembled WGS sequence"/>
</dbReference>
<dbReference type="InterPro" id="IPR001627">
    <property type="entry name" value="Semap_dom"/>
</dbReference>
<evidence type="ECO:0000256" key="6">
    <source>
        <dbReference type="ARBA" id="ARBA00022614"/>
    </source>
</evidence>
<dbReference type="Gene3D" id="2.130.10.10">
    <property type="entry name" value="YVTN repeat-like/Quinoprotein amine dehydrogenase"/>
    <property type="match status" value="1"/>
</dbReference>
<dbReference type="GO" id="GO:0001755">
    <property type="term" value="P:neural crest cell migration"/>
    <property type="evidence" value="ECO:0007669"/>
    <property type="project" value="TreeGrafter"/>
</dbReference>
<evidence type="ECO:0000256" key="16">
    <source>
        <dbReference type="ARBA" id="ARBA00056706"/>
    </source>
</evidence>
<dbReference type="PROSITE" id="PS51004">
    <property type="entry name" value="SEMA"/>
    <property type="match status" value="1"/>
</dbReference>
<evidence type="ECO:0000256" key="18">
    <source>
        <dbReference type="PROSITE-ProRule" id="PRU00352"/>
    </source>
</evidence>
<comment type="caution">
    <text evidence="22">The sequence shown here is derived from an EMBL/GenBank/DDBJ whole genome shotgun (WGS) entry which is preliminary data.</text>
</comment>
<dbReference type="GO" id="GO:0007411">
    <property type="term" value="P:axon guidance"/>
    <property type="evidence" value="ECO:0007669"/>
    <property type="project" value="TreeGrafter"/>
</dbReference>
<dbReference type="GO" id="GO:0005886">
    <property type="term" value="C:plasma membrane"/>
    <property type="evidence" value="ECO:0007669"/>
    <property type="project" value="UniProtKB-SubCell"/>
</dbReference>
<evidence type="ECO:0000256" key="13">
    <source>
        <dbReference type="ARBA" id="ARBA00023136"/>
    </source>
</evidence>
<evidence type="ECO:0000313" key="22">
    <source>
        <dbReference type="EMBL" id="KAH0517536.1"/>
    </source>
</evidence>
<dbReference type="GO" id="GO:0030335">
    <property type="term" value="P:positive regulation of cell migration"/>
    <property type="evidence" value="ECO:0007669"/>
    <property type="project" value="TreeGrafter"/>
</dbReference>
<evidence type="ECO:0000256" key="17">
    <source>
        <dbReference type="ARBA" id="ARBA00074112"/>
    </source>
</evidence>
<feature type="signal peptide" evidence="20">
    <location>
        <begin position="1"/>
        <end position="26"/>
    </location>
</feature>
<dbReference type="GO" id="GO:0045499">
    <property type="term" value="F:chemorepellent activity"/>
    <property type="evidence" value="ECO:0007669"/>
    <property type="project" value="TreeGrafter"/>
</dbReference>
<dbReference type="PROSITE" id="PS51450">
    <property type="entry name" value="LRR"/>
    <property type="match status" value="1"/>
</dbReference>
<keyword evidence="15" id="KW-0325">Glycoprotein</keyword>
<evidence type="ECO:0000256" key="4">
    <source>
        <dbReference type="ARBA" id="ARBA00022475"/>
    </source>
</evidence>
<dbReference type="GO" id="GO:0007417">
    <property type="term" value="P:central nervous system development"/>
    <property type="evidence" value="ECO:0007669"/>
    <property type="project" value="UniProtKB-ARBA"/>
</dbReference>
<evidence type="ECO:0000256" key="14">
    <source>
        <dbReference type="ARBA" id="ARBA00023157"/>
    </source>
</evidence>
<evidence type="ECO:0000256" key="19">
    <source>
        <dbReference type="SAM" id="MobiDB-lite"/>
    </source>
</evidence>
<dbReference type="InterPro" id="IPR000483">
    <property type="entry name" value="Cys-rich_flank_reg_C"/>
</dbReference>
<dbReference type="Gene3D" id="3.30.1680.10">
    <property type="entry name" value="ligand-binding face of the semaphorins, domain 2"/>
    <property type="match status" value="1"/>
</dbReference>
<dbReference type="AlphaFoldDB" id="A0A8J6L0D2"/>
<keyword evidence="3" id="KW-0217">Developmental protein</keyword>
<dbReference type="SUPFAM" id="SSF103575">
    <property type="entry name" value="Plexin repeat"/>
    <property type="match status" value="1"/>
</dbReference>
<evidence type="ECO:0000256" key="8">
    <source>
        <dbReference type="ARBA" id="ARBA00022729"/>
    </source>
</evidence>
<keyword evidence="9" id="KW-0677">Repeat</keyword>
<dbReference type="SMART" id="SM00630">
    <property type="entry name" value="Sema"/>
    <property type="match status" value="1"/>
</dbReference>
<name>A0A8J6L0D2_MICOH</name>
<feature type="domain" description="Sema" evidence="21">
    <location>
        <begin position="32"/>
        <end position="525"/>
    </location>
</feature>
<dbReference type="SMART" id="SM00369">
    <property type="entry name" value="LRR_TYP"/>
    <property type="match status" value="7"/>
</dbReference>
<gene>
    <name evidence="22" type="ORF">LTLLF_120330</name>
</gene>
<evidence type="ECO:0000256" key="2">
    <source>
        <dbReference type="ARBA" id="ARBA00009492"/>
    </source>
</evidence>
<keyword evidence="8 20" id="KW-0732">Signal</keyword>
<dbReference type="Gene3D" id="3.80.10.10">
    <property type="entry name" value="Ribonuclease Inhibitor"/>
    <property type="match status" value="2"/>
</dbReference>
<keyword evidence="13" id="KW-0472">Membrane</keyword>
<dbReference type="Pfam" id="PF01403">
    <property type="entry name" value="Sema"/>
    <property type="match status" value="1"/>
</dbReference>
<evidence type="ECO:0000256" key="20">
    <source>
        <dbReference type="SAM" id="SignalP"/>
    </source>
</evidence>
<protein>
    <recommendedName>
        <fullName evidence="17">Semaphorin-6B</fullName>
    </recommendedName>
</protein>
<reference evidence="22" key="1">
    <citation type="submission" date="2020-03" db="EMBL/GenBank/DDBJ databases">
        <title>Studies in the Genomics of Life Span.</title>
        <authorList>
            <person name="Glass D."/>
        </authorList>
    </citation>
    <scope>NUCLEOTIDE SEQUENCE</scope>
    <source>
        <strain evidence="22">LTLLF</strain>
        <tissue evidence="22">Muscle</tissue>
    </source>
</reference>
<keyword evidence="7" id="KW-0812">Transmembrane</keyword>
<dbReference type="PANTHER" id="PTHR11036">
    <property type="entry name" value="SEMAPHORIN"/>
    <property type="match status" value="1"/>
</dbReference>
<dbReference type="InterPro" id="IPR036352">
    <property type="entry name" value="Semap_dom_sf"/>
</dbReference>
<dbReference type="InterPro" id="IPR001611">
    <property type="entry name" value="Leu-rich_rpt"/>
</dbReference>
<evidence type="ECO:0000256" key="7">
    <source>
        <dbReference type="ARBA" id="ARBA00022692"/>
    </source>
</evidence>
<dbReference type="SMART" id="SM00082">
    <property type="entry name" value="LRRCT"/>
    <property type="match status" value="1"/>
</dbReference>
<keyword evidence="12" id="KW-1133">Transmembrane helix</keyword>
<sequence>MRTPRALPPCPALLLLLLLLLGVAHGLFPEEPPPLSVAPRDYLSHYPVFVGSGPGRLSPAEGAEDLNIQRVLRVNRTLFIGDRDNLYQVELEPSTSTELRYQRKLTWRSNPSDINVCRMKGKQEGECRNFVKVLLLREESTLFVCGSNAFNPICANYSMDTLQPLGDNISGMARCPYDPKHANVALFSDGMLFTATVTDFLAIDAVIYRSLGDRPTLRTVKHDSKWFKEPYFVHAVEWGSHVYFFFREIAMEFNYLEKVVVSRVARVCKNDVGGSPRVLEKQWTSFLKARLNCSVPGDSHFYFNVLQAVTGVVSLGGRPVILAVFSTPSNSIPGSAVCAFDMNQVAAVFEGRFREQKSPESIWTPVPEDQVPRPRPGCCAAPGMQYNASSALPDEILNFVKTHPLMDEAVPSLGHAPWIVRTLMRHQLTRVAVDVAAGPWGNQTIVFLGSEVGTILKFLVRPNASVSGTTGPSVFLEEFETYRPDRCGQSGSGGEWGQRLLSLELDTASGGLLAAFPRCVVRVPVARCQLHSGCMKNCIGSQDPYCGWAPDGSCIFLRPGTSATFEQDVSGASTSGLGDCSGLLRASLSDERAGLVSVNLLVTSSVAAFVVGAVVSGFSVGWFVGLRERRELARRKDKEAILAHGGGEAVLSVSRLGERRGTGPGGRGGAGVGPGGPPEALLAPLMQNGWTKATLLHGGPHDLDSGLLPTPEQTPLPQKRLPTPHPHAHALGPRAWDHSHALLSASASTSLLLLAPTRAPEQPPVPAEPGPDGRLCAPRPGRASHPGDFPLTPHPSPDRRRGVSAPTGPLDPSGDGLPGPWSPPATSSLRRPVPHGPPAAALRRTHTFNSGEARPGGHRPRRHPPADSTHLLPCGAAQGIASSLKECVVLPSAEGTTVTCHGVTEFPSPLPADTVHLSVEFSNLTQLPAAALRACRRLRELHLSSNHLQALSPGLLAPVPGLRVLDLTRNELRRLPLGLFLTSVALRTLVLRDNRLRDASARWLWGLRALGHLDLAGNQLRALPAGFLTGLRALSTLDLGHNLLETLPAGLLRGPRRLQRLHLEGNRLRRLGDDLLAPQPFLRVLFLSDNRLASVAAGAFRGLWQLDMLDLSNNSLSSTPPGLLASLGRPARDMQDGFDVSHNPWVCNEDLRDLCLWLHANRHKMFSQNDTRCAGPEALRGRRLLDVEELGSP</sequence>
<evidence type="ECO:0000313" key="23">
    <source>
        <dbReference type="Proteomes" id="UP000710432"/>
    </source>
</evidence>
<dbReference type="FunFam" id="2.130.10.10:FF:000028">
    <property type="entry name" value="semaphorin-6A isoform X1"/>
    <property type="match status" value="1"/>
</dbReference>
<dbReference type="InterPro" id="IPR032675">
    <property type="entry name" value="LRR_dom_sf"/>
</dbReference>
<dbReference type="Pfam" id="PF01463">
    <property type="entry name" value="LRRCT"/>
    <property type="match status" value="1"/>
</dbReference>
<evidence type="ECO:0000256" key="15">
    <source>
        <dbReference type="ARBA" id="ARBA00023180"/>
    </source>
</evidence>